<sequence>MRIRSIRPEFWSSEDVAAMDWHTRLVYIGLWSYVDDNGVGRDKEQLVTAALFPLDEALRESSRRVTGALRHLSDHGQITRYVVDGKPFLHVTAWTTHQRIEKASKGRYPLPTCDKAEITEPSRNTPGALPDMSTLGEGEKGRRGEGEKSSSSDTSDSPDRFDDFWATYGYKIKRADAAKAWAKAVKKADADQIITAAAAYVKRVRADKAARGDRAPDQAHASSWLNAERWADEPDGGNIHYLPGGEVDPSTIVWPEHQADWMNS</sequence>
<dbReference type="AlphaFoldDB" id="A0A3N2CW91"/>
<proteinExistence type="predicted"/>
<evidence type="ECO:0000256" key="1">
    <source>
        <dbReference type="SAM" id="MobiDB-lite"/>
    </source>
</evidence>
<comment type="caution">
    <text evidence="2">The sequence shown here is derived from an EMBL/GenBank/DDBJ whole genome shotgun (WGS) entry which is preliminary data.</text>
</comment>
<feature type="compositionally biased region" description="Basic and acidic residues" evidence="1">
    <location>
        <begin position="137"/>
        <end position="150"/>
    </location>
</feature>
<organism evidence="2 3">
    <name type="scientific">Nocardioides aurantiacus</name>
    <dbReference type="NCBI Taxonomy" id="86796"/>
    <lineage>
        <taxon>Bacteria</taxon>
        <taxon>Bacillati</taxon>
        <taxon>Actinomycetota</taxon>
        <taxon>Actinomycetes</taxon>
        <taxon>Propionibacteriales</taxon>
        <taxon>Nocardioidaceae</taxon>
        <taxon>Nocardioides</taxon>
    </lineage>
</organism>
<reference evidence="2 3" key="1">
    <citation type="submission" date="2018-11" db="EMBL/GenBank/DDBJ databases">
        <title>Sequencing the genomes of 1000 actinobacteria strains.</title>
        <authorList>
            <person name="Klenk H.-P."/>
        </authorList>
    </citation>
    <scope>NUCLEOTIDE SEQUENCE [LARGE SCALE GENOMIC DNA]</scope>
    <source>
        <strain evidence="2 3">DSM 12652</strain>
    </source>
</reference>
<evidence type="ECO:0008006" key="4">
    <source>
        <dbReference type="Google" id="ProtNLM"/>
    </source>
</evidence>
<keyword evidence="3" id="KW-1185">Reference proteome</keyword>
<gene>
    <name evidence="2" type="ORF">EDD33_2611</name>
</gene>
<accession>A0A3N2CW91</accession>
<protein>
    <recommendedName>
        <fullName evidence="4">Helix-turn-helix DNA binding domain protein</fullName>
    </recommendedName>
</protein>
<name>A0A3N2CW91_9ACTN</name>
<evidence type="ECO:0000313" key="2">
    <source>
        <dbReference type="EMBL" id="ROR91736.1"/>
    </source>
</evidence>
<dbReference type="Proteomes" id="UP000281738">
    <property type="component" value="Unassembled WGS sequence"/>
</dbReference>
<dbReference type="EMBL" id="RKHO01000001">
    <property type="protein sequence ID" value="ROR91736.1"/>
    <property type="molecule type" value="Genomic_DNA"/>
</dbReference>
<feature type="region of interest" description="Disordered" evidence="1">
    <location>
        <begin position="105"/>
        <end position="158"/>
    </location>
</feature>
<evidence type="ECO:0000313" key="3">
    <source>
        <dbReference type="Proteomes" id="UP000281738"/>
    </source>
</evidence>